<keyword evidence="1" id="KW-0472">Membrane</keyword>
<keyword evidence="1" id="KW-1133">Transmembrane helix</keyword>
<evidence type="ECO:0000313" key="3">
    <source>
        <dbReference type="Proteomes" id="UP000222542"/>
    </source>
</evidence>
<evidence type="ECO:0000256" key="1">
    <source>
        <dbReference type="SAM" id="Phobius"/>
    </source>
</evidence>
<keyword evidence="3" id="KW-1185">Reference proteome</keyword>
<dbReference type="Gramene" id="PHT67340">
    <property type="protein sequence ID" value="PHT67340"/>
    <property type="gene ID" value="T459_26827"/>
</dbReference>
<evidence type="ECO:0000313" key="2">
    <source>
        <dbReference type="EMBL" id="PHT67340.1"/>
    </source>
</evidence>
<organism evidence="2 3">
    <name type="scientific">Capsicum annuum</name>
    <name type="common">Capsicum pepper</name>
    <dbReference type="NCBI Taxonomy" id="4072"/>
    <lineage>
        <taxon>Eukaryota</taxon>
        <taxon>Viridiplantae</taxon>
        <taxon>Streptophyta</taxon>
        <taxon>Embryophyta</taxon>
        <taxon>Tracheophyta</taxon>
        <taxon>Spermatophyta</taxon>
        <taxon>Magnoliopsida</taxon>
        <taxon>eudicotyledons</taxon>
        <taxon>Gunneridae</taxon>
        <taxon>Pentapetalae</taxon>
        <taxon>asterids</taxon>
        <taxon>lamiids</taxon>
        <taxon>Solanales</taxon>
        <taxon>Solanaceae</taxon>
        <taxon>Solanoideae</taxon>
        <taxon>Capsiceae</taxon>
        <taxon>Capsicum</taxon>
    </lineage>
</organism>
<gene>
    <name evidence="2" type="ORF">T459_26827</name>
</gene>
<dbReference type="Proteomes" id="UP000222542">
    <property type="component" value="Unassembled WGS sequence"/>
</dbReference>
<reference evidence="2 3" key="1">
    <citation type="journal article" date="2014" name="Nat. Genet.">
        <title>Genome sequence of the hot pepper provides insights into the evolution of pungency in Capsicum species.</title>
        <authorList>
            <person name="Kim S."/>
            <person name="Park M."/>
            <person name="Yeom S.I."/>
            <person name="Kim Y.M."/>
            <person name="Lee J.M."/>
            <person name="Lee H.A."/>
            <person name="Seo E."/>
            <person name="Choi J."/>
            <person name="Cheong K."/>
            <person name="Kim K.T."/>
            <person name="Jung K."/>
            <person name="Lee G.W."/>
            <person name="Oh S.K."/>
            <person name="Bae C."/>
            <person name="Kim S.B."/>
            <person name="Lee H.Y."/>
            <person name="Kim S.Y."/>
            <person name="Kim M.S."/>
            <person name="Kang B.C."/>
            <person name="Jo Y.D."/>
            <person name="Yang H.B."/>
            <person name="Jeong H.J."/>
            <person name="Kang W.H."/>
            <person name="Kwon J.K."/>
            <person name="Shin C."/>
            <person name="Lim J.Y."/>
            <person name="Park J.H."/>
            <person name="Huh J.H."/>
            <person name="Kim J.S."/>
            <person name="Kim B.D."/>
            <person name="Cohen O."/>
            <person name="Paran I."/>
            <person name="Suh M.C."/>
            <person name="Lee S.B."/>
            <person name="Kim Y.K."/>
            <person name="Shin Y."/>
            <person name="Noh S.J."/>
            <person name="Park J."/>
            <person name="Seo Y.S."/>
            <person name="Kwon S.Y."/>
            <person name="Kim H.A."/>
            <person name="Park J.M."/>
            <person name="Kim H.J."/>
            <person name="Choi S.B."/>
            <person name="Bosland P.W."/>
            <person name="Reeves G."/>
            <person name="Jo S.H."/>
            <person name="Lee B.W."/>
            <person name="Cho H.T."/>
            <person name="Choi H.S."/>
            <person name="Lee M.S."/>
            <person name="Yu Y."/>
            <person name="Do Choi Y."/>
            <person name="Park B.S."/>
            <person name="van Deynze A."/>
            <person name="Ashrafi H."/>
            <person name="Hill T."/>
            <person name="Kim W.T."/>
            <person name="Pai H.S."/>
            <person name="Ahn H.K."/>
            <person name="Yeam I."/>
            <person name="Giovannoni J.J."/>
            <person name="Rose J.K."/>
            <person name="Sorensen I."/>
            <person name="Lee S.J."/>
            <person name="Kim R.W."/>
            <person name="Choi I.Y."/>
            <person name="Choi B.S."/>
            <person name="Lim J.S."/>
            <person name="Lee Y.H."/>
            <person name="Choi D."/>
        </authorList>
    </citation>
    <scope>NUCLEOTIDE SEQUENCE [LARGE SCALE GENOMIC DNA]</scope>
    <source>
        <strain evidence="3">cv. CM334</strain>
    </source>
</reference>
<comment type="caution">
    <text evidence="2">The sequence shown here is derived from an EMBL/GenBank/DDBJ whole genome shotgun (WGS) entry which is preliminary data.</text>
</comment>
<name>A0A2G2YC87_CAPAN</name>
<protein>
    <submittedName>
        <fullName evidence="2">Uncharacterized protein</fullName>
    </submittedName>
</protein>
<proteinExistence type="predicted"/>
<accession>A0A2G2YC87</accession>
<reference evidence="2 3" key="2">
    <citation type="journal article" date="2017" name="Genome Biol.">
        <title>New reference genome sequences of hot pepper reveal the massive evolution of plant disease-resistance genes by retroduplication.</title>
        <authorList>
            <person name="Kim S."/>
            <person name="Park J."/>
            <person name="Yeom S.I."/>
            <person name="Kim Y.M."/>
            <person name="Seo E."/>
            <person name="Kim K.T."/>
            <person name="Kim M.S."/>
            <person name="Lee J.M."/>
            <person name="Cheong K."/>
            <person name="Shin H.S."/>
            <person name="Kim S.B."/>
            <person name="Han K."/>
            <person name="Lee J."/>
            <person name="Park M."/>
            <person name="Lee H.A."/>
            <person name="Lee H.Y."/>
            <person name="Lee Y."/>
            <person name="Oh S."/>
            <person name="Lee J.H."/>
            <person name="Choi E."/>
            <person name="Choi E."/>
            <person name="Lee S.E."/>
            <person name="Jeon J."/>
            <person name="Kim H."/>
            <person name="Choi G."/>
            <person name="Song H."/>
            <person name="Lee J."/>
            <person name="Lee S.C."/>
            <person name="Kwon J.K."/>
            <person name="Lee H.Y."/>
            <person name="Koo N."/>
            <person name="Hong Y."/>
            <person name="Kim R.W."/>
            <person name="Kang W.H."/>
            <person name="Huh J.H."/>
            <person name="Kang B.C."/>
            <person name="Yang T.J."/>
            <person name="Lee Y.H."/>
            <person name="Bennetzen J.L."/>
            <person name="Choi D."/>
        </authorList>
    </citation>
    <scope>NUCLEOTIDE SEQUENCE [LARGE SCALE GENOMIC DNA]</scope>
    <source>
        <strain evidence="3">cv. CM334</strain>
    </source>
</reference>
<dbReference type="EMBL" id="AYRZ02000011">
    <property type="protein sequence ID" value="PHT67340.1"/>
    <property type="molecule type" value="Genomic_DNA"/>
</dbReference>
<feature type="transmembrane region" description="Helical" evidence="1">
    <location>
        <begin position="128"/>
        <end position="146"/>
    </location>
</feature>
<dbReference type="AlphaFoldDB" id="A0A2G2YC87"/>
<keyword evidence="1" id="KW-0812">Transmembrane</keyword>
<sequence>MVLPLMRYRLLLKQLHLLNRVRQRKGNSFLLLDFRSSTSATPTKHNNLEATIAITDMSPQTETGSTSRVVPNKAHNIVGCLLTFEIGSTSATITKQHNSEATITGSTGALLPCRQCRAPRVKRNKNKVGFTFTMIIALTKSLYLAILEPSQYLP</sequence>